<sequence length="311" mass="33314">MTTRWVLLCGLLAAVLAGVLGLFVMSLLLGEDEATETEENSPARCEAHGILPPDPRAQPDRVTGIGVADESGEPGESGGPDGAAEAIQLDQEFTSGDTTSSYHLFTRGVDFDEPVGVVVRLHGDGGAEFENPDGLLNCLAAVAASQNMVLLAPLTPDVQGEVTWWEDISTNLPWLNDLLTERVTQSFPVDPERVWWMGYSGGAEMITYGVLPRTPEVVTGGAVMIGGGGAPQIAVEEPSAEQRLSLDLIWVTGTLDDGSVPYAPFDAVTATREGSAWYRQQGFEQVRAEYPEGEDHFSLQQARILDEALTQ</sequence>
<evidence type="ECO:0008006" key="4">
    <source>
        <dbReference type="Google" id="ProtNLM"/>
    </source>
</evidence>
<keyword evidence="3" id="KW-1185">Reference proteome</keyword>
<reference evidence="2 3" key="1">
    <citation type="submission" date="2019-03" db="EMBL/GenBank/DDBJ databases">
        <title>Genomic Encyclopedia of Type Strains, Phase III (KMG-III): the genomes of soil and plant-associated and newly described type strains.</title>
        <authorList>
            <person name="Whitman W."/>
        </authorList>
    </citation>
    <scope>NUCLEOTIDE SEQUENCE [LARGE SCALE GENOMIC DNA]</scope>
    <source>
        <strain evidence="2 3">DSM 27373</strain>
    </source>
</reference>
<gene>
    <name evidence="2" type="ORF">EV640_101426</name>
</gene>
<dbReference type="AlphaFoldDB" id="A0A4R7G7Y6"/>
<organism evidence="2 3">
    <name type="scientific">Nesterenkonia aurantiaca</name>
    <dbReference type="NCBI Taxonomy" id="1436010"/>
    <lineage>
        <taxon>Bacteria</taxon>
        <taxon>Bacillati</taxon>
        <taxon>Actinomycetota</taxon>
        <taxon>Actinomycetes</taxon>
        <taxon>Micrococcales</taxon>
        <taxon>Micrococcaceae</taxon>
        <taxon>Nesterenkonia</taxon>
    </lineage>
</organism>
<evidence type="ECO:0000256" key="1">
    <source>
        <dbReference type="SAM" id="MobiDB-lite"/>
    </source>
</evidence>
<dbReference type="SUPFAM" id="SSF53474">
    <property type="entry name" value="alpha/beta-Hydrolases"/>
    <property type="match status" value="1"/>
</dbReference>
<dbReference type="Proteomes" id="UP000294506">
    <property type="component" value="Unassembled WGS sequence"/>
</dbReference>
<evidence type="ECO:0000313" key="2">
    <source>
        <dbReference type="EMBL" id="TDS87638.1"/>
    </source>
</evidence>
<accession>A0A4R7G7Y6</accession>
<dbReference type="Gene3D" id="3.40.50.1820">
    <property type="entry name" value="alpha/beta hydrolase"/>
    <property type="match status" value="1"/>
</dbReference>
<dbReference type="EMBL" id="SOAN01000001">
    <property type="protein sequence ID" value="TDS87638.1"/>
    <property type="molecule type" value="Genomic_DNA"/>
</dbReference>
<dbReference type="RefSeq" id="WP_133725647.1">
    <property type="nucleotide sequence ID" value="NZ_SOAN01000001.1"/>
</dbReference>
<feature type="region of interest" description="Disordered" evidence="1">
    <location>
        <begin position="36"/>
        <end position="83"/>
    </location>
</feature>
<name>A0A4R7G7Y6_9MICC</name>
<proteinExistence type="predicted"/>
<dbReference type="InterPro" id="IPR029058">
    <property type="entry name" value="AB_hydrolase_fold"/>
</dbReference>
<protein>
    <recommendedName>
        <fullName evidence="4">Esterase</fullName>
    </recommendedName>
</protein>
<comment type="caution">
    <text evidence="2">The sequence shown here is derived from an EMBL/GenBank/DDBJ whole genome shotgun (WGS) entry which is preliminary data.</text>
</comment>
<evidence type="ECO:0000313" key="3">
    <source>
        <dbReference type="Proteomes" id="UP000294506"/>
    </source>
</evidence>